<dbReference type="Proteomes" id="UP000605848">
    <property type="component" value="Unassembled WGS sequence"/>
</dbReference>
<sequence>MAQARVGVRVADDRRSVTIEIGPVNGPSAPVGLDLEQLTKVITLLGQARRRMLEGSRVEPLAGKTVETIANPMWCVQVAQIDGSLLAFDHPNYGPVAFALPRDDVARIVQILSAHLALPAGSQGKPS</sequence>
<gene>
    <name evidence="1" type="ORF">JKG68_10640</name>
</gene>
<protein>
    <submittedName>
        <fullName evidence="1">Uncharacterized protein</fullName>
    </submittedName>
</protein>
<reference evidence="1" key="1">
    <citation type="submission" date="2021-01" db="EMBL/GenBank/DDBJ databases">
        <title>Microvirga sp.</title>
        <authorList>
            <person name="Kim M.K."/>
        </authorList>
    </citation>
    <scope>NUCLEOTIDE SEQUENCE</scope>
    <source>
        <strain evidence="1">5420S-16</strain>
    </source>
</reference>
<evidence type="ECO:0000313" key="1">
    <source>
        <dbReference type="EMBL" id="MBL0404426.1"/>
    </source>
</evidence>
<dbReference type="EMBL" id="JAEQMY010000012">
    <property type="protein sequence ID" value="MBL0404426.1"/>
    <property type="molecule type" value="Genomic_DNA"/>
</dbReference>
<dbReference type="AlphaFoldDB" id="A0A936Z835"/>
<dbReference type="RefSeq" id="WP_202059099.1">
    <property type="nucleotide sequence ID" value="NZ_JAEQMY010000012.1"/>
</dbReference>
<accession>A0A936Z835</accession>
<organism evidence="1 2">
    <name type="scientific">Microvirga aerilata</name>
    <dbReference type="NCBI Taxonomy" id="670292"/>
    <lineage>
        <taxon>Bacteria</taxon>
        <taxon>Pseudomonadati</taxon>
        <taxon>Pseudomonadota</taxon>
        <taxon>Alphaproteobacteria</taxon>
        <taxon>Hyphomicrobiales</taxon>
        <taxon>Methylobacteriaceae</taxon>
        <taxon>Microvirga</taxon>
    </lineage>
</organism>
<evidence type="ECO:0000313" key="2">
    <source>
        <dbReference type="Proteomes" id="UP000605848"/>
    </source>
</evidence>
<name>A0A936Z835_9HYPH</name>
<keyword evidence="2" id="KW-1185">Reference proteome</keyword>
<proteinExistence type="predicted"/>
<comment type="caution">
    <text evidence="1">The sequence shown here is derived from an EMBL/GenBank/DDBJ whole genome shotgun (WGS) entry which is preliminary data.</text>
</comment>